<proteinExistence type="predicted"/>
<sequence>MDTMSKRARTSLFILLGILFLLAAPLLILYSQGYRFDWQERWFSQVGAFYFSVMPTRAEVFVNGQLTGRTARILGTTLTENFPPDTYQIRIQKEGYHPWEKLLTVSAKQVTEAKHITLIPVDPPFTVLENEILAFWPSPRKTEAIIQKSPRADAQTSWTLVLWDSLRNVEYPLYKSLSATDEILEIRWASDSNSFLMRIVSAGVSQSFIQRIDRSLLTQPTVEKTLQTAAQLREKYIIDPRAQQAAAFLESENDIVWLDQNGILWQQGNTASQATQLNQKPFPVRAGTSYTIYTLRNESFIQEAQTLYLLNRQTQAFEQFFTPFSEMTLSPDGKKLALSSGRELWLYYFEDDREQPARAKNERIFLTRFSEDIKNLSWFTSHYLIFTRGDTIVVSEIDTRDHLNIVELAAFPNPTLVWQSGEKILLVYTGGQITASKNLLP</sequence>
<accession>A0A1G2QTD9</accession>
<protein>
    <recommendedName>
        <fullName evidence="1">PEGA domain-containing protein</fullName>
    </recommendedName>
</protein>
<evidence type="ECO:0000313" key="3">
    <source>
        <dbReference type="Proteomes" id="UP000178170"/>
    </source>
</evidence>
<dbReference type="Pfam" id="PF08308">
    <property type="entry name" value="PEGA"/>
    <property type="match status" value="1"/>
</dbReference>
<dbReference type="AlphaFoldDB" id="A0A1G2QTD9"/>
<evidence type="ECO:0000313" key="2">
    <source>
        <dbReference type="EMBL" id="OHA63880.1"/>
    </source>
</evidence>
<dbReference type="Proteomes" id="UP000178170">
    <property type="component" value="Unassembled WGS sequence"/>
</dbReference>
<reference evidence="2 3" key="1">
    <citation type="journal article" date="2016" name="Nat. Commun.">
        <title>Thousands of microbial genomes shed light on interconnected biogeochemical processes in an aquifer system.</title>
        <authorList>
            <person name="Anantharaman K."/>
            <person name="Brown C.T."/>
            <person name="Hug L.A."/>
            <person name="Sharon I."/>
            <person name="Castelle C.J."/>
            <person name="Probst A.J."/>
            <person name="Thomas B.C."/>
            <person name="Singh A."/>
            <person name="Wilkins M.J."/>
            <person name="Karaoz U."/>
            <person name="Brodie E.L."/>
            <person name="Williams K.H."/>
            <person name="Hubbard S.S."/>
            <person name="Banfield J.F."/>
        </authorList>
    </citation>
    <scope>NUCLEOTIDE SEQUENCE [LARGE SCALE GENOMIC DNA]</scope>
</reference>
<feature type="domain" description="PEGA" evidence="1">
    <location>
        <begin position="55"/>
        <end position="113"/>
    </location>
</feature>
<dbReference type="SUPFAM" id="SSF82171">
    <property type="entry name" value="DPP6 N-terminal domain-like"/>
    <property type="match status" value="1"/>
</dbReference>
<comment type="caution">
    <text evidence="2">The sequence shown here is derived from an EMBL/GenBank/DDBJ whole genome shotgun (WGS) entry which is preliminary data.</text>
</comment>
<evidence type="ECO:0000259" key="1">
    <source>
        <dbReference type="Pfam" id="PF08308"/>
    </source>
</evidence>
<dbReference type="InterPro" id="IPR013229">
    <property type="entry name" value="PEGA"/>
</dbReference>
<name>A0A1G2QTD9_9BACT</name>
<gene>
    <name evidence="2" type="ORF">A2843_01010</name>
</gene>
<organism evidence="2 3">
    <name type="scientific">Candidatus Wildermuthbacteria bacterium RIFCSPHIGHO2_01_FULL_48_27b</name>
    <dbReference type="NCBI Taxonomy" id="1802447"/>
    <lineage>
        <taxon>Bacteria</taxon>
        <taxon>Candidatus Wildermuthiibacteriota</taxon>
    </lineage>
</organism>
<dbReference type="EMBL" id="MHTS01000024">
    <property type="protein sequence ID" value="OHA63880.1"/>
    <property type="molecule type" value="Genomic_DNA"/>
</dbReference>